<protein>
    <submittedName>
        <fullName evidence="1">Uncharacterized protein</fullName>
    </submittedName>
</protein>
<proteinExistence type="predicted"/>
<accession>A0ACA9Y7R3</accession>
<name>A0ACA9Y7R3_9ASCO</name>
<dbReference type="Proteomes" id="UP001152531">
    <property type="component" value="Unassembled WGS sequence"/>
</dbReference>
<organism evidence="1 2">
    <name type="scientific">[Candida] jaroonii</name>
    <dbReference type="NCBI Taxonomy" id="467808"/>
    <lineage>
        <taxon>Eukaryota</taxon>
        <taxon>Fungi</taxon>
        <taxon>Dikarya</taxon>
        <taxon>Ascomycota</taxon>
        <taxon>Saccharomycotina</taxon>
        <taxon>Pichiomycetes</taxon>
        <taxon>Debaryomycetaceae</taxon>
        <taxon>Yamadazyma</taxon>
    </lineage>
</organism>
<sequence>MYIIPEFNNQPNGNIKIESYNGRIKSLKDALLILEGTRLGILPKVKRRLNGLEREFIDNGKIFAWNETECGMKRWTDGKNWSASKVNGPFLIYKELDSDKLTIKANGLIKQSFSLTTKQGEKFHLIGYFKEDEEVGKIPSNDGMLKGLKLNDNVYQEYLLYYDQYLSDPQGQGQGMGQGVGQGIPVSMSMGQPMGQAMGQVPMGQAMGQVPMNQVPINQVPLQTMTMPMGQLPMGQLPMNMPINQVQNIIPGYQSHLSLSTQSLPSTYSNQSSFSSSSSFSGPAVHANSVNSSISSASTGYYPIYRNPDSPPQTVSNPSYPDNLSTLANLSQDHRYYVQSYPYYTYSSSATSPTQTHQPNPQAVAQSVPPTVPPTIPNSVLTSYSGQFQSSVHPTVSVANPQTSQSQTPTSHHSTSHQSTSPQPITNKIYSLNNGSSMSISPGNRDDHQTLKILDRGFSNQS</sequence>
<dbReference type="EMBL" id="CALSDN010000004">
    <property type="protein sequence ID" value="CAH6720757.1"/>
    <property type="molecule type" value="Genomic_DNA"/>
</dbReference>
<evidence type="ECO:0000313" key="2">
    <source>
        <dbReference type="Proteomes" id="UP001152531"/>
    </source>
</evidence>
<comment type="caution">
    <text evidence="1">The sequence shown here is derived from an EMBL/GenBank/DDBJ whole genome shotgun (WGS) entry which is preliminary data.</text>
</comment>
<gene>
    <name evidence="1" type="ORF">CLIB1444_04S07228</name>
</gene>
<reference evidence="1" key="1">
    <citation type="submission" date="2022-06" db="EMBL/GenBank/DDBJ databases">
        <authorList>
            <person name="Legras J.-L."/>
            <person name="Devillers H."/>
            <person name="Grondin C."/>
        </authorList>
    </citation>
    <scope>NUCLEOTIDE SEQUENCE</scope>
    <source>
        <strain evidence="1">CLIB 1444</strain>
    </source>
</reference>
<evidence type="ECO:0000313" key="1">
    <source>
        <dbReference type="EMBL" id="CAH6720757.1"/>
    </source>
</evidence>
<keyword evidence="2" id="KW-1185">Reference proteome</keyword>